<evidence type="ECO:0000256" key="5">
    <source>
        <dbReference type="ARBA" id="ARBA00022691"/>
    </source>
</evidence>
<name>A0A9W9RE43_PENBR</name>
<organism evidence="11 12">
    <name type="scientific">Penicillium brevicompactum</name>
    <dbReference type="NCBI Taxonomy" id="5074"/>
    <lineage>
        <taxon>Eukaryota</taxon>
        <taxon>Fungi</taxon>
        <taxon>Dikarya</taxon>
        <taxon>Ascomycota</taxon>
        <taxon>Pezizomycotina</taxon>
        <taxon>Eurotiomycetes</taxon>
        <taxon>Eurotiomycetidae</taxon>
        <taxon>Eurotiales</taxon>
        <taxon>Aspergillaceae</taxon>
        <taxon>Penicillium</taxon>
    </lineage>
</organism>
<feature type="compositionally biased region" description="Low complexity" evidence="9">
    <location>
        <begin position="56"/>
        <end position="75"/>
    </location>
</feature>
<dbReference type="Proteomes" id="UP001148299">
    <property type="component" value="Unassembled WGS sequence"/>
</dbReference>
<dbReference type="CDD" id="cd18089">
    <property type="entry name" value="SPOUT_Trm10-like"/>
    <property type="match status" value="1"/>
</dbReference>
<evidence type="ECO:0000256" key="2">
    <source>
        <dbReference type="ARBA" id="ARBA00020451"/>
    </source>
</evidence>
<dbReference type="AlphaFoldDB" id="A0A9W9RE43"/>
<dbReference type="Gene3D" id="3.40.1280.30">
    <property type="match status" value="1"/>
</dbReference>
<evidence type="ECO:0000256" key="4">
    <source>
        <dbReference type="ARBA" id="ARBA00022679"/>
    </source>
</evidence>
<dbReference type="PANTHER" id="PTHR13563:SF13">
    <property type="entry name" value="TRNA METHYLTRANSFERASE 10 HOMOLOG A"/>
    <property type="match status" value="1"/>
</dbReference>
<evidence type="ECO:0000256" key="1">
    <source>
        <dbReference type="ARBA" id="ARBA00012797"/>
    </source>
</evidence>
<evidence type="ECO:0000256" key="9">
    <source>
        <dbReference type="SAM" id="MobiDB-lite"/>
    </source>
</evidence>
<keyword evidence="12" id="KW-1185">Reference proteome</keyword>
<evidence type="ECO:0000313" key="12">
    <source>
        <dbReference type="Proteomes" id="UP001148299"/>
    </source>
</evidence>
<feature type="compositionally biased region" description="Acidic residues" evidence="9">
    <location>
        <begin position="380"/>
        <end position="391"/>
    </location>
</feature>
<dbReference type="EC" id="2.1.1.221" evidence="1"/>
<feature type="region of interest" description="Disordered" evidence="9">
    <location>
        <begin position="357"/>
        <end position="391"/>
    </location>
</feature>
<dbReference type="PROSITE" id="PS51675">
    <property type="entry name" value="SAM_MT_TRM10"/>
    <property type="match status" value="1"/>
</dbReference>
<evidence type="ECO:0000256" key="6">
    <source>
        <dbReference type="ARBA" id="ARBA00031792"/>
    </source>
</evidence>
<evidence type="ECO:0000313" key="11">
    <source>
        <dbReference type="EMBL" id="KAJ5357614.1"/>
    </source>
</evidence>
<gene>
    <name evidence="11" type="ORF">N7541_004772</name>
</gene>
<keyword evidence="3" id="KW-0489">Methyltransferase</keyword>
<keyword evidence="4" id="KW-0808">Transferase</keyword>
<reference evidence="11" key="1">
    <citation type="submission" date="2022-12" db="EMBL/GenBank/DDBJ databases">
        <authorList>
            <person name="Petersen C."/>
        </authorList>
    </citation>
    <scope>NUCLEOTIDE SEQUENCE</scope>
    <source>
        <strain evidence="11">IBT 35675</strain>
    </source>
</reference>
<evidence type="ECO:0000256" key="7">
    <source>
        <dbReference type="ARBA" id="ARBA00032166"/>
    </source>
</evidence>
<dbReference type="EMBL" id="JAPZBR010000003">
    <property type="protein sequence ID" value="KAJ5357614.1"/>
    <property type="molecule type" value="Genomic_DNA"/>
</dbReference>
<comment type="caution">
    <text evidence="11">The sequence shown here is derived from an EMBL/GenBank/DDBJ whole genome shotgun (WGS) entry which is preliminary data.</text>
</comment>
<evidence type="ECO:0000256" key="8">
    <source>
        <dbReference type="ARBA" id="ARBA00048434"/>
    </source>
</evidence>
<proteinExistence type="predicted"/>
<evidence type="ECO:0000259" key="10">
    <source>
        <dbReference type="PROSITE" id="PS51675"/>
    </source>
</evidence>
<dbReference type="GO" id="GO:0002939">
    <property type="term" value="P:tRNA N1-guanine methylation"/>
    <property type="evidence" value="ECO:0007669"/>
    <property type="project" value="TreeGrafter"/>
</dbReference>
<evidence type="ECO:0000256" key="3">
    <source>
        <dbReference type="ARBA" id="ARBA00022603"/>
    </source>
</evidence>
<feature type="compositionally biased region" description="Basic and acidic residues" evidence="9">
    <location>
        <begin position="1"/>
        <end position="15"/>
    </location>
</feature>
<feature type="domain" description="SAM-dependent MTase TRM10-type" evidence="10">
    <location>
        <begin position="138"/>
        <end position="357"/>
    </location>
</feature>
<dbReference type="PANTHER" id="PTHR13563">
    <property type="entry name" value="TRNA (GUANINE-9-) METHYLTRANSFERASE"/>
    <property type="match status" value="1"/>
</dbReference>
<feature type="region of interest" description="Disordered" evidence="9">
    <location>
        <begin position="1"/>
        <end position="113"/>
    </location>
</feature>
<keyword evidence="5" id="KW-0949">S-adenosyl-L-methionine</keyword>
<reference evidence="11" key="2">
    <citation type="journal article" date="2023" name="IMA Fungus">
        <title>Comparative genomic study of the Penicillium genus elucidates a diverse pangenome and 15 lateral gene transfer events.</title>
        <authorList>
            <person name="Petersen C."/>
            <person name="Sorensen T."/>
            <person name="Nielsen M.R."/>
            <person name="Sondergaard T.E."/>
            <person name="Sorensen J.L."/>
            <person name="Fitzpatrick D.A."/>
            <person name="Frisvad J.C."/>
            <person name="Nielsen K.L."/>
        </authorList>
    </citation>
    <scope>NUCLEOTIDE SEQUENCE</scope>
    <source>
        <strain evidence="11">IBT 35675</strain>
    </source>
</reference>
<dbReference type="InterPro" id="IPR028564">
    <property type="entry name" value="MT_TRM10-typ"/>
</dbReference>
<dbReference type="GO" id="GO:0000049">
    <property type="term" value="F:tRNA binding"/>
    <property type="evidence" value="ECO:0007669"/>
    <property type="project" value="TreeGrafter"/>
</dbReference>
<accession>A0A9W9RE43</accession>
<sequence>MDEEERPRKLPKLDNENQDNTEILGPAMTGAGDMADKDPEPAVANEPQDLSEFTVNNATAANNESAPAADAEGAAPVLSKNQLKRQRKAERYQQKREFMKSQKKDKLAEKKERRQKLFDEARENGGEEAIEKLREQFRSKKARKGRCTIIPISFVMDCGYDELMEPRERISLAGQLTRSYSDNNRAPFHGQIMFSSFGGLLKERFDTVLWSHKNWKHIRFLQEDYVHAAGLTKEIMSGPKGGKLAGPFEAQPDAKPEDGEVIYLSSDSENTLTELKPYSTYIVGALVDKNRHKAVCYKNAVAKGVKTAKLPIGEYISLAHRPVLATNHVIEIMLRWLECRDWGKAFMQVIPTRKGTALKETKPGNEKTVEDVTGDAEHGEDADDADDADEEQIQADQMKQLEEMNASDEESEDDKE</sequence>
<feature type="compositionally biased region" description="Basic and acidic residues" evidence="9">
    <location>
        <begin position="89"/>
        <end position="113"/>
    </location>
</feature>
<protein>
    <recommendedName>
        <fullName evidence="2">tRNA (guanine(9)-N1)-methyltransferase</fullName>
        <ecNumber evidence="1">2.1.1.221</ecNumber>
    </recommendedName>
    <alternativeName>
        <fullName evidence="7">tRNA methyltransferase 10</fullName>
    </alternativeName>
    <alternativeName>
        <fullName evidence="6">tRNA(m1G9)-methyltransferase</fullName>
    </alternativeName>
</protein>
<comment type="catalytic activity">
    <reaction evidence="8">
        <text>guanosine(9) in tRNA + S-adenosyl-L-methionine = N(1)-methylguanosine(9) in tRNA + S-adenosyl-L-homocysteine + H(+)</text>
        <dbReference type="Rhea" id="RHEA:43156"/>
        <dbReference type="Rhea" id="RHEA-COMP:10367"/>
        <dbReference type="Rhea" id="RHEA-COMP:10368"/>
        <dbReference type="ChEBI" id="CHEBI:15378"/>
        <dbReference type="ChEBI" id="CHEBI:57856"/>
        <dbReference type="ChEBI" id="CHEBI:59789"/>
        <dbReference type="ChEBI" id="CHEBI:73542"/>
        <dbReference type="ChEBI" id="CHEBI:74269"/>
        <dbReference type="EC" id="2.1.1.221"/>
    </reaction>
</comment>
<dbReference type="GO" id="GO:0005634">
    <property type="term" value="C:nucleus"/>
    <property type="evidence" value="ECO:0007669"/>
    <property type="project" value="TreeGrafter"/>
</dbReference>
<dbReference type="InterPro" id="IPR038459">
    <property type="entry name" value="MT_TRM10-typ_sf"/>
</dbReference>
<dbReference type="GO" id="GO:0052905">
    <property type="term" value="F:tRNA (guanosine(9)-N1)-methyltransferase activity"/>
    <property type="evidence" value="ECO:0007669"/>
    <property type="project" value="UniProtKB-EC"/>
</dbReference>
<dbReference type="InterPro" id="IPR007356">
    <property type="entry name" value="tRNA_m1G_MeTrfase_euk"/>
</dbReference>
<feature type="compositionally biased region" description="Basic and acidic residues" evidence="9">
    <location>
        <begin position="357"/>
        <end position="379"/>
    </location>
</feature>